<dbReference type="Pfam" id="PF00892">
    <property type="entry name" value="EamA"/>
    <property type="match status" value="2"/>
</dbReference>
<dbReference type="InterPro" id="IPR037185">
    <property type="entry name" value="EmrE-like"/>
</dbReference>
<feature type="transmembrane region" description="Helical" evidence="6">
    <location>
        <begin position="175"/>
        <end position="191"/>
    </location>
</feature>
<dbReference type="Proteomes" id="UP000264002">
    <property type="component" value="Unassembled WGS sequence"/>
</dbReference>
<keyword evidence="2" id="KW-1003">Cell membrane</keyword>
<evidence type="ECO:0000259" key="7">
    <source>
        <dbReference type="Pfam" id="PF00892"/>
    </source>
</evidence>
<feature type="domain" description="EamA" evidence="7">
    <location>
        <begin position="172"/>
        <end position="306"/>
    </location>
</feature>
<evidence type="ECO:0000256" key="4">
    <source>
        <dbReference type="ARBA" id="ARBA00022989"/>
    </source>
</evidence>
<dbReference type="AlphaFoldDB" id="A0A372MGA4"/>
<sequence>MQPLKPSPLSRPLIASLLASLCAILWGSAYPSIKLGYELFLVGPDDTAAKVAFAGLRFTFAGLLVLLFRFFQQGEKQRFRTLEGKSWVQILMLGLLQTAIYSIFFYIGVSYTTGAKSSILSSSSVFFSALLAHWVYANDHINKRKGLGILLGFLSVVMVNFEPNLGITFSLKGEGFVVIAAFLTSAGALYSKRVSRRIDSVLLTSMQLFLGGLILLALALTQGASFPTSTLAGYVLLLYMASLSAITFSIWTMLLQHNKVSSITVFYFLIPVAGTFLSALFLGESIFRLQYLLALPLVVAGIVLVAYSSSKTPV</sequence>
<feature type="transmembrane region" description="Helical" evidence="6">
    <location>
        <begin position="88"/>
        <end position="107"/>
    </location>
</feature>
<feature type="transmembrane region" description="Helical" evidence="6">
    <location>
        <begin position="263"/>
        <end position="283"/>
    </location>
</feature>
<name>A0A372MGA4_9SPIR</name>
<organism evidence="8 9">
    <name type="scientific">Sphaerochaeta halotolerans</name>
    <dbReference type="NCBI Taxonomy" id="2293840"/>
    <lineage>
        <taxon>Bacteria</taxon>
        <taxon>Pseudomonadati</taxon>
        <taxon>Spirochaetota</taxon>
        <taxon>Spirochaetia</taxon>
        <taxon>Spirochaetales</taxon>
        <taxon>Sphaerochaetaceae</taxon>
        <taxon>Sphaerochaeta</taxon>
    </lineage>
</organism>
<feature type="transmembrane region" description="Helical" evidence="6">
    <location>
        <begin position="289"/>
        <end position="307"/>
    </location>
</feature>
<evidence type="ECO:0000256" key="5">
    <source>
        <dbReference type="ARBA" id="ARBA00023136"/>
    </source>
</evidence>
<keyword evidence="9" id="KW-1185">Reference proteome</keyword>
<comment type="caution">
    <text evidence="8">The sequence shown here is derived from an EMBL/GenBank/DDBJ whole genome shotgun (WGS) entry which is preliminary data.</text>
</comment>
<keyword evidence="3 6" id="KW-0812">Transmembrane</keyword>
<keyword evidence="5 6" id="KW-0472">Membrane</keyword>
<dbReference type="SUPFAM" id="SSF103481">
    <property type="entry name" value="Multidrug resistance efflux transporter EmrE"/>
    <property type="match status" value="2"/>
</dbReference>
<gene>
    <name evidence="8" type="ORF">DYP60_10555</name>
</gene>
<protein>
    <submittedName>
        <fullName evidence="8">DMT family transporter</fullName>
    </submittedName>
</protein>
<proteinExistence type="predicted"/>
<feature type="domain" description="EamA" evidence="7">
    <location>
        <begin position="14"/>
        <end position="160"/>
    </location>
</feature>
<reference evidence="9" key="1">
    <citation type="submission" date="2018-08" db="EMBL/GenBank/DDBJ databases">
        <authorList>
            <person name="Grouzdev D.S."/>
            <person name="Krutkina M.S."/>
        </authorList>
    </citation>
    <scope>NUCLEOTIDE SEQUENCE [LARGE SCALE GENOMIC DNA]</scope>
    <source>
        <strain evidence="9">4-11</strain>
    </source>
</reference>
<dbReference type="EMBL" id="QUWK01000011">
    <property type="protein sequence ID" value="RFU94220.1"/>
    <property type="molecule type" value="Genomic_DNA"/>
</dbReference>
<feature type="transmembrane region" description="Helical" evidence="6">
    <location>
        <begin position="47"/>
        <end position="68"/>
    </location>
</feature>
<comment type="subcellular location">
    <subcellularLocation>
        <location evidence="1">Cell membrane</location>
        <topology evidence="1">Multi-pass membrane protein</topology>
    </subcellularLocation>
</comment>
<dbReference type="PANTHER" id="PTHR32322">
    <property type="entry name" value="INNER MEMBRANE TRANSPORTER"/>
    <property type="match status" value="1"/>
</dbReference>
<evidence type="ECO:0000256" key="1">
    <source>
        <dbReference type="ARBA" id="ARBA00004651"/>
    </source>
</evidence>
<dbReference type="InterPro" id="IPR000620">
    <property type="entry name" value="EamA_dom"/>
</dbReference>
<dbReference type="PANTHER" id="PTHR32322:SF18">
    <property type="entry name" value="S-ADENOSYLMETHIONINE_S-ADENOSYLHOMOCYSTEINE TRANSPORTER"/>
    <property type="match status" value="1"/>
</dbReference>
<evidence type="ECO:0000313" key="8">
    <source>
        <dbReference type="EMBL" id="RFU94220.1"/>
    </source>
</evidence>
<evidence type="ECO:0000256" key="2">
    <source>
        <dbReference type="ARBA" id="ARBA00022475"/>
    </source>
</evidence>
<feature type="transmembrane region" description="Helical" evidence="6">
    <location>
        <begin position="198"/>
        <end position="219"/>
    </location>
</feature>
<feature type="transmembrane region" description="Helical" evidence="6">
    <location>
        <begin position="119"/>
        <end position="137"/>
    </location>
</feature>
<keyword evidence="4 6" id="KW-1133">Transmembrane helix</keyword>
<dbReference type="InterPro" id="IPR050638">
    <property type="entry name" value="AA-Vitamin_Transporters"/>
</dbReference>
<reference evidence="8 9" key="2">
    <citation type="submission" date="2018-09" db="EMBL/GenBank/DDBJ databases">
        <title>Genome of Sphaerochaeta halotolerans strain 4-11.</title>
        <authorList>
            <person name="Nazina T.N."/>
            <person name="Sokolova D.S."/>
        </authorList>
    </citation>
    <scope>NUCLEOTIDE SEQUENCE [LARGE SCALE GENOMIC DNA]</scope>
    <source>
        <strain evidence="8 9">4-11</strain>
    </source>
</reference>
<dbReference type="GO" id="GO:0005886">
    <property type="term" value="C:plasma membrane"/>
    <property type="evidence" value="ECO:0007669"/>
    <property type="project" value="UniProtKB-SubCell"/>
</dbReference>
<evidence type="ECO:0000256" key="3">
    <source>
        <dbReference type="ARBA" id="ARBA00022692"/>
    </source>
</evidence>
<feature type="transmembrane region" description="Helical" evidence="6">
    <location>
        <begin position="149"/>
        <end position="169"/>
    </location>
</feature>
<evidence type="ECO:0000256" key="6">
    <source>
        <dbReference type="SAM" id="Phobius"/>
    </source>
</evidence>
<feature type="transmembrane region" description="Helical" evidence="6">
    <location>
        <begin position="231"/>
        <end position="251"/>
    </location>
</feature>
<accession>A0A372MGA4</accession>
<evidence type="ECO:0000313" key="9">
    <source>
        <dbReference type="Proteomes" id="UP000264002"/>
    </source>
</evidence>
<dbReference type="RefSeq" id="WP_117330974.1">
    <property type="nucleotide sequence ID" value="NZ_QUWK01000011.1"/>
</dbReference>